<proteinExistence type="predicted"/>
<protein>
    <submittedName>
        <fullName evidence="1">Uncharacterized protein</fullName>
    </submittedName>
</protein>
<dbReference type="AlphaFoldDB" id="A0A3M7QJ62"/>
<organism evidence="1 2">
    <name type="scientific">Brachionus plicatilis</name>
    <name type="common">Marine rotifer</name>
    <name type="synonym">Brachionus muelleri</name>
    <dbReference type="NCBI Taxonomy" id="10195"/>
    <lineage>
        <taxon>Eukaryota</taxon>
        <taxon>Metazoa</taxon>
        <taxon>Spiralia</taxon>
        <taxon>Gnathifera</taxon>
        <taxon>Rotifera</taxon>
        <taxon>Eurotatoria</taxon>
        <taxon>Monogononta</taxon>
        <taxon>Pseudotrocha</taxon>
        <taxon>Ploima</taxon>
        <taxon>Brachionidae</taxon>
        <taxon>Brachionus</taxon>
    </lineage>
</organism>
<evidence type="ECO:0000313" key="1">
    <source>
        <dbReference type="EMBL" id="RNA11476.1"/>
    </source>
</evidence>
<dbReference type="EMBL" id="REGN01005946">
    <property type="protein sequence ID" value="RNA11476.1"/>
    <property type="molecule type" value="Genomic_DNA"/>
</dbReference>
<reference evidence="1 2" key="1">
    <citation type="journal article" date="2018" name="Sci. Rep.">
        <title>Genomic signatures of local adaptation to the degree of environmental predictability in rotifers.</title>
        <authorList>
            <person name="Franch-Gras L."/>
            <person name="Hahn C."/>
            <person name="Garcia-Roger E.M."/>
            <person name="Carmona M.J."/>
            <person name="Serra M."/>
            <person name="Gomez A."/>
        </authorList>
    </citation>
    <scope>NUCLEOTIDE SEQUENCE [LARGE SCALE GENOMIC DNA]</scope>
    <source>
        <strain evidence="1">HYR1</strain>
    </source>
</reference>
<evidence type="ECO:0000313" key="2">
    <source>
        <dbReference type="Proteomes" id="UP000276133"/>
    </source>
</evidence>
<keyword evidence="2" id="KW-1185">Reference proteome</keyword>
<dbReference type="Proteomes" id="UP000276133">
    <property type="component" value="Unassembled WGS sequence"/>
</dbReference>
<name>A0A3M7QJ62_BRAPC</name>
<gene>
    <name evidence="1" type="ORF">BpHYR1_020257</name>
</gene>
<comment type="caution">
    <text evidence="1">The sequence shown here is derived from an EMBL/GenBank/DDBJ whole genome shotgun (WGS) entry which is preliminary data.</text>
</comment>
<accession>A0A3M7QJ62</accession>
<sequence length="106" mass="12840">MYLRMHQNVFSDTIYNTYFMYTYTYYVFSNTKKKFYFFDLQNTYFMYPRIHAKNEKPYVRRKKNGELTVSNFLNLSEHCVRSLRLPRLIQCHSSPFLGSSSSDAHT</sequence>